<comment type="caution">
    <text evidence="1">The sequence shown here is derived from an EMBL/GenBank/DDBJ whole genome shotgun (WGS) entry which is preliminary data.</text>
</comment>
<evidence type="ECO:0000313" key="2">
    <source>
        <dbReference type="Proteomes" id="UP001219525"/>
    </source>
</evidence>
<reference evidence="1" key="1">
    <citation type="submission" date="2023-03" db="EMBL/GenBank/DDBJ databases">
        <title>Massive genome expansion in bonnet fungi (Mycena s.s.) driven by repeated elements and novel gene families across ecological guilds.</title>
        <authorList>
            <consortium name="Lawrence Berkeley National Laboratory"/>
            <person name="Harder C.B."/>
            <person name="Miyauchi S."/>
            <person name="Viragh M."/>
            <person name="Kuo A."/>
            <person name="Thoen E."/>
            <person name="Andreopoulos B."/>
            <person name="Lu D."/>
            <person name="Skrede I."/>
            <person name="Drula E."/>
            <person name="Henrissat B."/>
            <person name="Morin E."/>
            <person name="Kohler A."/>
            <person name="Barry K."/>
            <person name="LaButti K."/>
            <person name="Morin E."/>
            <person name="Salamov A."/>
            <person name="Lipzen A."/>
            <person name="Mereny Z."/>
            <person name="Hegedus B."/>
            <person name="Baldrian P."/>
            <person name="Stursova M."/>
            <person name="Weitz H."/>
            <person name="Taylor A."/>
            <person name="Grigoriev I.V."/>
            <person name="Nagy L.G."/>
            <person name="Martin F."/>
            <person name="Kauserud H."/>
        </authorList>
    </citation>
    <scope>NUCLEOTIDE SEQUENCE</scope>
    <source>
        <strain evidence="1">9144</strain>
    </source>
</reference>
<proteinExistence type="predicted"/>
<dbReference type="Proteomes" id="UP001219525">
    <property type="component" value="Unassembled WGS sequence"/>
</dbReference>
<keyword evidence="2" id="KW-1185">Reference proteome</keyword>
<name>A0AAD6ULR5_9AGAR</name>
<dbReference type="InterPro" id="IPR036047">
    <property type="entry name" value="F-box-like_dom_sf"/>
</dbReference>
<accession>A0AAD6ULR5</accession>
<evidence type="ECO:0008006" key="3">
    <source>
        <dbReference type="Google" id="ProtNLM"/>
    </source>
</evidence>
<dbReference type="EMBL" id="JARJCW010000152">
    <property type="protein sequence ID" value="KAJ7190316.1"/>
    <property type="molecule type" value="Genomic_DNA"/>
</dbReference>
<dbReference type="AlphaFoldDB" id="A0AAD6ULR5"/>
<organism evidence="1 2">
    <name type="scientific">Mycena pura</name>
    <dbReference type="NCBI Taxonomy" id="153505"/>
    <lineage>
        <taxon>Eukaryota</taxon>
        <taxon>Fungi</taxon>
        <taxon>Dikarya</taxon>
        <taxon>Basidiomycota</taxon>
        <taxon>Agaricomycotina</taxon>
        <taxon>Agaricomycetes</taxon>
        <taxon>Agaricomycetidae</taxon>
        <taxon>Agaricales</taxon>
        <taxon>Marasmiineae</taxon>
        <taxon>Mycenaceae</taxon>
        <taxon>Mycena</taxon>
    </lineage>
</organism>
<dbReference type="SUPFAM" id="SSF81383">
    <property type="entry name" value="F-box domain"/>
    <property type="match status" value="1"/>
</dbReference>
<evidence type="ECO:0000313" key="1">
    <source>
        <dbReference type="EMBL" id="KAJ7190316.1"/>
    </source>
</evidence>
<dbReference type="Gene3D" id="1.20.1280.50">
    <property type="match status" value="1"/>
</dbReference>
<protein>
    <recommendedName>
        <fullName evidence="3">F-box domain-containing protein</fullName>
    </recommendedName>
</protein>
<sequence length="396" mass="43203">MSSLSNLAPEVVLAVLARCDVSSVVSAGQTSRWLNQLAFDKSVWVALCRDLQRRAILDAVSAPELADLSARELVALVKRLITLHSVDRVAGGLIKQLKLLESGRYVLFKTRATLECWDTVASRLVWRHKPNVGDGSARVEAFAAEEIFAEESLVVLLCVRTYPVPVDRKNYVEVVEVNLRKGTHELLMVGRAPDTQENDPFYQPVIDGNIAAVSIKISPTTTILLLVNYETGSSILLECPPHTLAVGGEQPTPSVHQLPAASVLDTGHLLSNLSICASPVRSHEYRVWAYSMIEEFDMGTLFSYQLSVRPGEVPQWRVRAPTLVAVWQTFNIPYSGHLLVVRGGGFRIVPPVANDQGDGGAYGPEKYATVELAASGPRVDVALYSGALIAPQSRDL</sequence>
<gene>
    <name evidence="1" type="ORF">GGX14DRAFT_605998</name>
</gene>